<dbReference type="RefSeq" id="XP_030832975.1">
    <property type="nucleotide sequence ID" value="XM_030977115.1"/>
</dbReference>
<proteinExistence type="predicted"/>
<evidence type="ECO:0000313" key="2">
    <source>
        <dbReference type="EnsemblMetazoa" id="XP_030832975"/>
    </source>
</evidence>
<dbReference type="KEGG" id="spu:115920687"/>
<sequence>MIVTSAAVSTIALRGKPPITIGILREELECSRQTTTSAPSSSDSGSGAASGSGSRAVSGSGSRAVSGSESEVTSGSRSGVASGIGSSDPIICGGFEGSQNVTSPMHWESASPSSVVASINPDPPEPGSPT</sequence>
<reference evidence="3" key="1">
    <citation type="submission" date="2015-02" db="EMBL/GenBank/DDBJ databases">
        <title>Genome sequencing for Strongylocentrotus purpuratus.</title>
        <authorList>
            <person name="Murali S."/>
            <person name="Liu Y."/>
            <person name="Vee V."/>
            <person name="English A."/>
            <person name="Wang M."/>
            <person name="Skinner E."/>
            <person name="Han Y."/>
            <person name="Muzny D.M."/>
            <person name="Worley K.C."/>
            <person name="Gibbs R.A."/>
        </authorList>
    </citation>
    <scope>NUCLEOTIDE SEQUENCE</scope>
</reference>
<dbReference type="GeneID" id="115920687"/>
<evidence type="ECO:0000313" key="3">
    <source>
        <dbReference type="Proteomes" id="UP000007110"/>
    </source>
</evidence>
<protein>
    <submittedName>
        <fullName evidence="2">Uncharacterized protein</fullName>
    </submittedName>
</protein>
<feature type="compositionally biased region" description="Pro residues" evidence="1">
    <location>
        <begin position="121"/>
        <end position="130"/>
    </location>
</feature>
<name>A0A7M7NB14_STRPU</name>
<dbReference type="Proteomes" id="UP000007110">
    <property type="component" value="Unassembled WGS sequence"/>
</dbReference>
<dbReference type="InParanoid" id="A0A7M7NB14"/>
<dbReference type="AlphaFoldDB" id="A0A7M7NB14"/>
<reference evidence="2" key="2">
    <citation type="submission" date="2021-01" db="UniProtKB">
        <authorList>
            <consortium name="EnsemblMetazoa"/>
        </authorList>
    </citation>
    <scope>IDENTIFICATION</scope>
</reference>
<dbReference type="EnsemblMetazoa" id="XM_030977115">
    <property type="protein sequence ID" value="XP_030832975"/>
    <property type="gene ID" value="LOC115920687"/>
</dbReference>
<evidence type="ECO:0000256" key="1">
    <source>
        <dbReference type="SAM" id="MobiDB-lite"/>
    </source>
</evidence>
<keyword evidence="3" id="KW-1185">Reference proteome</keyword>
<feature type="region of interest" description="Disordered" evidence="1">
    <location>
        <begin position="30"/>
        <end position="130"/>
    </location>
</feature>
<organism evidence="2 3">
    <name type="scientific">Strongylocentrotus purpuratus</name>
    <name type="common">Purple sea urchin</name>
    <dbReference type="NCBI Taxonomy" id="7668"/>
    <lineage>
        <taxon>Eukaryota</taxon>
        <taxon>Metazoa</taxon>
        <taxon>Echinodermata</taxon>
        <taxon>Eleutherozoa</taxon>
        <taxon>Echinozoa</taxon>
        <taxon>Echinoidea</taxon>
        <taxon>Euechinoidea</taxon>
        <taxon>Echinacea</taxon>
        <taxon>Camarodonta</taxon>
        <taxon>Echinidea</taxon>
        <taxon>Strongylocentrotidae</taxon>
        <taxon>Strongylocentrotus</taxon>
    </lineage>
</organism>
<accession>A0A7M7NB14</accession>
<feature type="compositionally biased region" description="Low complexity" evidence="1">
    <location>
        <begin position="37"/>
        <end position="80"/>
    </location>
</feature>